<name>A0ABU6Z147_9FABA</name>
<reference evidence="1 2" key="1">
    <citation type="journal article" date="2023" name="Plants (Basel)">
        <title>Bridging the Gap: Combining Genomics and Transcriptomics Approaches to Understand Stylosanthes scabra, an Orphan Legume from the Brazilian Caatinga.</title>
        <authorList>
            <person name="Ferreira-Neto J.R.C."/>
            <person name="da Silva M.D."/>
            <person name="Binneck E."/>
            <person name="de Melo N.F."/>
            <person name="da Silva R.H."/>
            <person name="de Melo A.L.T.M."/>
            <person name="Pandolfi V."/>
            <person name="Bustamante F.O."/>
            <person name="Brasileiro-Vidal A.C."/>
            <person name="Benko-Iseppon A.M."/>
        </authorList>
    </citation>
    <scope>NUCLEOTIDE SEQUENCE [LARGE SCALE GENOMIC DNA]</scope>
    <source>
        <tissue evidence="1">Leaves</tissue>
    </source>
</reference>
<keyword evidence="2" id="KW-1185">Reference proteome</keyword>
<dbReference type="Proteomes" id="UP001341840">
    <property type="component" value="Unassembled WGS sequence"/>
</dbReference>
<feature type="non-terminal residue" evidence="1">
    <location>
        <position position="79"/>
    </location>
</feature>
<evidence type="ECO:0000313" key="2">
    <source>
        <dbReference type="Proteomes" id="UP001341840"/>
    </source>
</evidence>
<gene>
    <name evidence="1" type="ORF">PIB30_112329</name>
</gene>
<organism evidence="1 2">
    <name type="scientific">Stylosanthes scabra</name>
    <dbReference type="NCBI Taxonomy" id="79078"/>
    <lineage>
        <taxon>Eukaryota</taxon>
        <taxon>Viridiplantae</taxon>
        <taxon>Streptophyta</taxon>
        <taxon>Embryophyta</taxon>
        <taxon>Tracheophyta</taxon>
        <taxon>Spermatophyta</taxon>
        <taxon>Magnoliopsida</taxon>
        <taxon>eudicotyledons</taxon>
        <taxon>Gunneridae</taxon>
        <taxon>Pentapetalae</taxon>
        <taxon>rosids</taxon>
        <taxon>fabids</taxon>
        <taxon>Fabales</taxon>
        <taxon>Fabaceae</taxon>
        <taxon>Papilionoideae</taxon>
        <taxon>50 kb inversion clade</taxon>
        <taxon>dalbergioids sensu lato</taxon>
        <taxon>Dalbergieae</taxon>
        <taxon>Pterocarpus clade</taxon>
        <taxon>Stylosanthes</taxon>
    </lineage>
</organism>
<evidence type="ECO:0000313" key="1">
    <source>
        <dbReference type="EMBL" id="MED6215315.1"/>
    </source>
</evidence>
<proteinExistence type="predicted"/>
<dbReference type="EMBL" id="JASCZI010249574">
    <property type="protein sequence ID" value="MED6215315.1"/>
    <property type="molecule type" value="Genomic_DNA"/>
</dbReference>
<accession>A0ABU6Z147</accession>
<protein>
    <submittedName>
        <fullName evidence="1">Uncharacterized protein</fullName>
    </submittedName>
</protein>
<sequence>MVFEACIRRLEARNRPCEVLRRRFPSSQSCSAVLTGSCLFALSICLNNRRRLHNGGTSDAGFSTEEATVHQLRLAFKRN</sequence>
<comment type="caution">
    <text evidence="1">The sequence shown here is derived from an EMBL/GenBank/DDBJ whole genome shotgun (WGS) entry which is preliminary data.</text>
</comment>